<dbReference type="InterPro" id="IPR036249">
    <property type="entry name" value="Thioredoxin-like_sf"/>
</dbReference>
<keyword evidence="7" id="KW-0812">Transmembrane</keyword>
<evidence type="ECO:0000313" key="9">
    <source>
        <dbReference type="EMBL" id="XAY03611.1"/>
    </source>
</evidence>
<keyword evidence="3" id="KW-0560">Oxidoreductase</keyword>
<dbReference type="PROSITE" id="PS51352">
    <property type="entry name" value="THIOREDOXIN_2"/>
    <property type="match status" value="1"/>
</dbReference>
<evidence type="ECO:0000256" key="6">
    <source>
        <dbReference type="SAM" id="MobiDB-lite"/>
    </source>
</evidence>
<feature type="transmembrane region" description="Helical" evidence="7">
    <location>
        <begin position="36"/>
        <end position="56"/>
    </location>
</feature>
<proteinExistence type="inferred from homology"/>
<dbReference type="PANTHER" id="PTHR13887:SF14">
    <property type="entry name" value="DISULFIDE BOND FORMATION PROTEIN D"/>
    <property type="match status" value="1"/>
</dbReference>
<keyword evidence="7" id="KW-0472">Membrane</keyword>
<keyword evidence="7" id="KW-1133">Transmembrane helix</keyword>
<keyword evidence="2" id="KW-0732">Signal</keyword>
<dbReference type="Pfam" id="PF13462">
    <property type="entry name" value="Thioredoxin_4"/>
    <property type="match status" value="1"/>
</dbReference>
<dbReference type="InterPro" id="IPR013766">
    <property type="entry name" value="Thioredoxin_domain"/>
</dbReference>
<sequence length="275" mass="28247">MSDPNLSKKDRRDAARAERQAAEQAATASAARKRRLSILGGLVGAAAAVIVAVALATSGGGDDDEPAAPAPTSAAVAGAAESSEMLTGVAQSGNTLGDPKAPVTLVEFADLQCPFCRDYAVQTLPRVIQDYVRTGKVKLELRLLTFLGPDSVRGSQVAARAGEQNKLWNFVDLFYRNQGEEQTGYGTDAFLKKLTAGVSGLDSAKVFASPVTETATEADKEADSLAAANGVTGTPAILIGKSGGPLKAVDGLTFDDSGADYDRVKAALDAALTGS</sequence>
<evidence type="ECO:0000259" key="8">
    <source>
        <dbReference type="PROSITE" id="PS51352"/>
    </source>
</evidence>
<protein>
    <recommendedName>
        <fullName evidence="8">Thioredoxin domain-containing protein</fullName>
    </recommendedName>
</protein>
<dbReference type="AlphaFoldDB" id="A0AAU7APP7"/>
<dbReference type="GO" id="GO:0016491">
    <property type="term" value="F:oxidoreductase activity"/>
    <property type="evidence" value="ECO:0007669"/>
    <property type="project" value="UniProtKB-KW"/>
</dbReference>
<feature type="domain" description="Thioredoxin" evidence="8">
    <location>
        <begin position="64"/>
        <end position="273"/>
    </location>
</feature>
<evidence type="ECO:0000256" key="2">
    <source>
        <dbReference type="ARBA" id="ARBA00022729"/>
    </source>
</evidence>
<dbReference type="InterPro" id="IPR012336">
    <property type="entry name" value="Thioredoxin-like_fold"/>
</dbReference>
<evidence type="ECO:0000256" key="5">
    <source>
        <dbReference type="ARBA" id="ARBA00023284"/>
    </source>
</evidence>
<organism evidence="9">
    <name type="scientific">Paraconexibacter sp. AEG42_29</name>
    <dbReference type="NCBI Taxonomy" id="2997339"/>
    <lineage>
        <taxon>Bacteria</taxon>
        <taxon>Bacillati</taxon>
        <taxon>Actinomycetota</taxon>
        <taxon>Thermoleophilia</taxon>
        <taxon>Solirubrobacterales</taxon>
        <taxon>Paraconexibacteraceae</taxon>
        <taxon>Paraconexibacter</taxon>
    </lineage>
</organism>
<gene>
    <name evidence="9" type="ORF">DSM112329_00431</name>
</gene>
<keyword evidence="4" id="KW-1015">Disulfide bond</keyword>
<evidence type="ECO:0000256" key="1">
    <source>
        <dbReference type="ARBA" id="ARBA00005791"/>
    </source>
</evidence>
<accession>A0AAU7APP7</accession>
<name>A0AAU7APP7_9ACTN</name>
<dbReference type="Gene3D" id="3.40.30.10">
    <property type="entry name" value="Glutaredoxin"/>
    <property type="match status" value="1"/>
</dbReference>
<dbReference type="PANTHER" id="PTHR13887">
    <property type="entry name" value="GLUTATHIONE S-TRANSFERASE KAPPA"/>
    <property type="match status" value="1"/>
</dbReference>
<dbReference type="KEGG" id="parq:DSM112329_00431"/>
<feature type="region of interest" description="Disordered" evidence="6">
    <location>
        <begin position="1"/>
        <end position="29"/>
    </location>
</feature>
<dbReference type="RefSeq" id="WP_354700167.1">
    <property type="nucleotide sequence ID" value="NZ_CP114014.1"/>
</dbReference>
<comment type="similarity">
    <text evidence="1">Belongs to the thioredoxin family. DsbA subfamily.</text>
</comment>
<evidence type="ECO:0000256" key="4">
    <source>
        <dbReference type="ARBA" id="ARBA00023157"/>
    </source>
</evidence>
<evidence type="ECO:0000256" key="3">
    <source>
        <dbReference type="ARBA" id="ARBA00023002"/>
    </source>
</evidence>
<reference evidence="9" key="1">
    <citation type="submission" date="2022-12" db="EMBL/GenBank/DDBJ databases">
        <title>Paraconexibacter alkalitolerans sp. nov. and Baekduia alba sp. nov., isolated from soil and emended description of the genera Paraconexibacter (Chun et al., 2020) and Baekduia (An et al., 2020).</title>
        <authorList>
            <person name="Vieira S."/>
            <person name="Huber K.J."/>
            <person name="Geppert A."/>
            <person name="Wolf J."/>
            <person name="Neumann-Schaal M."/>
            <person name="Muesken M."/>
            <person name="Overmann J."/>
        </authorList>
    </citation>
    <scope>NUCLEOTIDE SEQUENCE</scope>
    <source>
        <strain evidence="9">AEG42_29</strain>
    </source>
</reference>
<keyword evidence="5" id="KW-0676">Redox-active center</keyword>
<dbReference type="EMBL" id="CP114014">
    <property type="protein sequence ID" value="XAY03611.1"/>
    <property type="molecule type" value="Genomic_DNA"/>
</dbReference>
<feature type="compositionally biased region" description="Basic and acidic residues" evidence="6">
    <location>
        <begin position="1"/>
        <end position="21"/>
    </location>
</feature>
<evidence type="ECO:0000256" key="7">
    <source>
        <dbReference type="SAM" id="Phobius"/>
    </source>
</evidence>
<dbReference type="SUPFAM" id="SSF52833">
    <property type="entry name" value="Thioredoxin-like"/>
    <property type="match status" value="1"/>
</dbReference>